<proteinExistence type="predicted"/>
<dbReference type="RefSeq" id="WP_404316734.1">
    <property type="nucleotide sequence ID" value="NZ_JAUIYO010000005.1"/>
</dbReference>
<comment type="caution">
    <text evidence="1">The sequence shown here is derived from an EMBL/GenBank/DDBJ whole genome shotgun (WGS) entry which is preliminary data.</text>
</comment>
<reference evidence="1 2" key="1">
    <citation type="submission" date="2023-07" db="EMBL/GenBank/DDBJ databases">
        <title>Bacillus lucianemedeirus sp. nov, a new species isolated from an immunobiological production facility.</title>
        <authorList>
            <person name="Costa L.V."/>
            <person name="Miranda R.V.S.L."/>
            <person name="Brandao M.L.L."/>
            <person name="Reis C.M.F."/>
            <person name="Frazao A.M."/>
            <person name="Cruz F.V."/>
            <person name="Baio P.V.P."/>
            <person name="Veras J.F.C."/>
            <person name="Ramos J.N."/>
            <person name="Vieira V."/>
        </authorList>
    </citation>
    <scope>NUCLEOTIDE SEQUENCE [LARGE SCALE GENOMIC DNA]</scope>
    <source>
        <strain evidence="1 2">B190/17</strain>
    </source>
</reference>
<evidence type="ECO:0000313" key="2">
    <source>
        <dbReference type="Proteomes" id="UP001619911"/>
    </source>
</evidence>
<sequence>MVYKLTVFRSNGEKLLDKSFEAHNDEDAKKRGQQLLYEHAYEGYTYRCTSSLGKLILFHA</sequence>
<dbReference type="InterPro" id="IPR025544">
    <property type="entry name" value="YhzD"/>
</dbReference>
<dbReference type="EMBL" id="JAUIYO010000005">
    <property type="protein sequence ID" value="MFK2825870.1"/>
    <property type="molecule type" value="Genomic_DNA"/>
</dbReference>
<organism evidence="1 2">
    <name type="scientific">Bacillus lumedeiriae</name>
    <dbReference type="NCBI Taxonomy" id="3058829"/>
    <lineage>
        <taxon>Bacteria</taxon>
        <taxon>Bacillati</taxon>
        <taxon>Bacillota</taxon>
        <taxon>Bacilli</taxon>
        <taxon>Bacillales</taxon>
        <taxon>Bacillaceae</taxon>
        <taxon>Bacillus</taxon>
    </lineage>
</organism>
<gene>
    <name evidence="1" type="ORF">QYG89_09320</name>
</gene>
<accession>A0ABW8I8R0</accession>
<protein>
    <submittedName>
        <fullName evidence="1">YhzD family protein</fullName>
    </submittedName>
</protein>
<keyword evidence="2" id="KW-1185">Reference proteome</keyword>
<name>A0ABW8I8R0_9BACI</name>
<dbReference type="Proteomes" id="UP001619911">
    <property type="component" value="Unassembled WGS sequence"/>
</dbReference>
<evidence type="ECO:0000313" key="1">
    <source>
        <dbReference type="EMBL" id="MFK2825870.1"/>
    </source>
</evidence>
<dbReference type="Pfam" id="PF14120">
    <property type="entry name" value="YhzD"/>
    <property type="match status" value="1"/>
</dbReference>